<dbReference type="GO" id="GO:0004656">
    <property type="term" value="F:procollagen-proline 4-dioxygenase activity"/>
    <property type="evidence" value="ECO:0007669"/>
    <property type="project" value="UniProtKB-EC"/>
</dbReference>
<evidence type="ECO:0000256" key="1">
    <source>
        <dbReference type="ARBA" id="ARBA00001961"/>
    </source>
</evidence>
<evidence type="ECO:0000256" key="14">
    <source>
        <dbReference type="SAM" id="SignalP"/>
    </source>
</evidence>
<keyword evidence="7" id="KW-0256">Endoplasmic reticulum</keyword>
<comment type="cofactor">
    <cofactor evidence="1">
        <name>L-ascorbate</name>
        <dbReference type="ChEBI" id="CHEBI:38290"/>
    </cofactor>
</comment>
<evidence type="ECO:0000256" key="6">
    <source>
        <dbReference type="ARBA" id="ARBA00022723"/>
    </source>
</evidence>
<evidence type="ECO:0000256" key="12">
    <source>
        <dbReference type="ARBA" id="ARBA00023180"/>
    </source>
</evidence>
<evidence type="ECO:0000256" key="9">
    <source>
        <dbReference type="ARBA" id="ARBA00022964"/>
    </source>
</evidence>
<sequence length="543" mass="62512">MALRRPQWMFLLVFLQTVLLFSTMAFEKSPVERSQSLSLVTMVPLLDIERKLIDNLNNYAKALEQKLQIIRSQIAVMRAENDKGIRDPISYLSNPLNGFSLIRRLHQDWFKWRNYLEQPVGISQMRNLALWQGELPTKLDLWDACTGIIRIQSTYNIGTSDFINGKLDGKQYNASMSSADIFAVGEHLSKENRSAKAVDWLQEMPHRLKKDLFPEHLAIKEVKVLKLLAEMHVNLKHFSKALILLDNCQQLKPHDAALLRLRLKTMDLIASQPKTILPENKQLKASIGKGYKVSCRGNSERSSRLHCFYNFTTTPFLRLAPLKTEQIGLDPYMVLYHEVLSKREMSLLMSRASRKMEVARIYNTNPKNKNKVRTAKGHWFSKENDELTRRIDRRIQDMTGFDLTDSEEFQVINYGIGGHYHTHSDYFDFASANYSGERNRQAIFLGDRIATVLFYLTDVEQGGATIFRNAGYSIYPRAGTAIFWFNLNTDGNGDPRTQHAACPVIVGSKWVMTEWIREWKQIFIRPCLPHATGTSSKLSRTKS</sequence>
<dbReference type="RefSeq" id="XP_016970286.2">
    <property type="nucleotide sequence ID" value="XM_017114797.2"/>
</dbReference>
<dbReference type="Gene3D" id="6.10.140.1460">
    <property type="match status" value="1"/>
</dbReference>
<evidence type="ECO:0000256" key="2">
    <source>
        <dbReference type="ARBA" id="ARBA00002035"/>
    </source>
</evidence>
<dbReference type="GO" id="GO:0005506">
    <property type="term" value="F:iron ion binding"/>
    <property type="evidence" value="ECO:0007669"/>
    <property type="project" value="InterPro"/>
</dbReference>
<evidence type="ECO:0000256" key="4">
    <source>
        <dbReference type="ARBA" id="ARBA00006511"/>
    </source>
</evidence>
<evidence type="ECO:0000256" key="3">
    <source>
        <dbReference type="ARBA" id="ARBA00004319"/>
    </source>
</evidence>
<dbReference type="SMART" id="SM00702">
    <property type="entry name" value="P4Hc"/>
    <property type="match status" value="1"/>
</dbReference>
<dbReference type="AlphaFoldDB" id="A0A6P4EA57"/>
<dbReference type="Gene3D" id="2.60.120.620">
    <property type="entry name" value="q2cbj1_9rhob like domain"/>
    <property type="match status" value="1"/>
</dbReference>
<dbReference type="GeneID" id="108038077"/>
<dbReference type="InterPro" id="IPR044862">
    <property type="entry name" value="Pro_4_hyd_alph_FE2OG_OXY"/>
</dbReference>
<keyword evidence="11" id="KW-0408">Iron</keyword>
<keyword evidence="9" id="KW-0223">Dioxygenase</keyword>
<protein>
    <recommendedName>
        <fullName evidence="5">procollagen-proline 4-dioxygenase</fullName>
        <ecNumber evidence="5">1.14.11.2</ecNumber>
    </recommendedName>
</protein>
<organism evidence="16">
    <name type="scientific">Drosophila rhopaloa</name>
    <name type="common">Fruit fly</name>
    <dbReference type="NCBI Taxonomy" id="1041015"/>
    <lineage>
        <taxon>Eukaryota</taxon>
        <taxon>Metazoa</taxon>
        <taxon>Ecdysozoa</taxon>
        <taxon>Arthropoda</taxon>
        <taxon>Hexapoda</taxon>
        <taxon>Insecta</taxon>
        <taxon>Pterygota</taxon>
        <taxon>Neoptera</taxon>
        <taxon>Endopterygota</taxon>
        <taxon>Diptera</taxon>
        <taxon>Brachycera</taxon>
        <taxon>Muscomorpha</taxon>
        <taxon>Ephydroidea</taxon>
        <taxon>Drosophilidae</taxon>
        <taxon>Drosophila</taxon>
        <taxon>Sophophora</taxon>
    </lineage>
</organism>
<feature type="signal peptide" evidence="14">
    <location>
        <begin position="1"/>
        <end position="25"/>
    </location>
</feature>
<dbReference type="RefSeq" id="XP_016970286.1">
    <property type="nucleotide sequence ID" value="XM_017114797.1"/>
</dbReference>
<keyword evidence="6" id="KW-0479">Metal-binding</keyword>
<dbReference type="PROSITE" id="PS51471">
    <property type="entry name" value="FE2OG_OXY"/>
    <property type="match status" value="1"/>
</dbReference>
<dbReference type="Pfam" id="PF13640">
    <property type="entry name" value="2OG-FeII_Oxy_3"/>
    <property type="match status" value="1"/>
</dbReference>
<evidence type="ECO:0000259" key="15">
    <source>
        <dbReference type="PROSITE" id="PS51471"/>
    </source>
</evidence>
<gene>
    <name evidence="16" type="primary">LOC108038077</name>
</gene>
<comment type="function">
    <text evidence="2">Catalyzes the post-translational formation of 4-hydroxyproline in -Xaa-Pro-Gly- sequences in collagens and other proteins.</text>
</comment>
<evidence type="ECO:0000256" key="5">
    <source>
        <dbReference type="ARBA" id="ARBA00012269"/>
    </source>
</evidence>
<dbReference type="OrthoDB" id="420380at2759"/>
<dbReference type="PANTHER" id="PTHR10869:SF244">
    <property type="entry name" value="PROLYL 4-HYDROXYLASE SUBUNIT ALPHA-2"/>
    <property type="match status" value="1"/>
</dbReference>
<keyword evidence="12" id="KW-0325">Glycoprotein</keyword>
<dbReference type="GO" id="GO:0005788">
    <property type="term" value="C:endoplasmic reticulum lumen"/>
    <property type="evidence" value="ECO:0007669"/>
    <property type="project" value="UniProtKB-SubCell"/>
</dbReference>
<evidence type="ECO:0000256" key="10">
    <source>
        <dbReference type="ARBA" id="ARBA00023002"/>
    </source>
</evidence>
<comment type="subcellular location">
    <subcellularLocation>
        <location evidence="3">Endoplasmic reticulum lumen</location>
    </subcellularLocation>
</comment>
<evidence type="ECO:0000256" key="13">
    <source>
        <dbReference type="SAM" id="Coils"/>
    </source>
</evidence>
<accession>A0A6P4EA57</accession>
<comment type="similarity">
    <text evidence="4">Belongs to the P4HA family.</text>
</comment>
<proteinExistence type="inferred from homology"/>
<feature type="coiled-coil region" evidence="13">
    <location>
        <begin position="46"/>
        <end position="80"/>
    </location>
</feature>
<dbReference type="EC" id="1.14.11.2" evidence="5"/>
<feature type="domain" description="Fe2OG dioxygenase" evidence="15">
    <location>
        <begin position="405"/>
        <end position="518"/>
    </location>
</feature>
<dbReference type="InterPro" id="IPR013547">
    <property type="entry name" value="P4H_N"/>
</dbReference>
<evidence type="ECO:0000256" key="11">
    <source>
        <dbReference type="ARBA" id="ARBA00023004"/>
    </source>
</evidence>
<evidence type="ECO:0000313" key="16">
    <source>
        <dbReference type="RefSeq" id="XP_016970286.1"/>
    </source>
</evidence>
<keyword evidence="10" id="KW-0560">Oxidoreductase</keyword>
<feature type="chain" id="PRO_5027834389" description="procollagen-proline 4-dioxygenase" evidence="14">
    <location>
        <begin position="26"/>
        <end position="543"/>
    </location>
</feature>
<dbReference type="InterPro" id="IPR005123">
    <property type="entry name" value="Oxoglu/Fe-dep_dioxygenase_dom"/>
</dbReference>
<dbReference type="GO" id="GO:0031418">
    <property type="term" value="F:L-ascorbic acid binding"/>
    <property type="evidence" value="ECO:0007669"/>
    <property type="project" value="UniProtKB-KW"/>
</dbReference>
<keyword evidence="13" id="KW-0175">Coiled coil</keyword>
<dbReference type="InterPro" id="IPR006620">
    <property type="entry name" value="Pro_4_hyd_alph"/>
</dbReference>
<dbReference type="FunFam" id="2.60.120.620:FF:000011">
    <property type="entry name" value="Prolyl alpha subunit"/>
    <property type="match status" value="1"/>
</dbReference>
<evidence type="ECO:0000256" key="7">
    <source>
        <dbReference type="ARBA" id="ARBA00022824"/>
    </source>
</evidence>
<keyword evidence="8" id="KW-0847">Vitamin C</keyword>
<name>A0A6P4EA57_DRORH</name>
<dbReference type="Gene3D" id="1.25.40.10">
    <property type="entry name" value="Tetratricopeptide repeat domain"/>
    <property type="match status" value="1"/>
</dbReference>
<evidence type="ECO:0000256" key="8">
    <source>
        <dbReference type="ARBA" id="ARBA00022896"/>
    </source>
</evidence>
<reference evidence="16" key="1">
    <citation type="submission" date="2025-08" db="UniProtKB">
        <authorList>
            <consortium name="RefSeq"/>
        </authorList>
    </citation>
    <scope>IDENTIFICATION</scope>
</reference>
<dbReference type="InterPro" id="IPR045054">
    <property type="entry name" value="P4HA-like"/>
</dbReference>
<dbReference type="Pfam" id="PF08336">
    <property type="entry name" value="P4Ha_N"/>
    <property type="match status" value="1"/>
</dbReference>
<keyword evidence="14" id="KW-0732">Signal</keyword>
<dbReference type="InterPro" id="IPR011990">
    <property type="entry name" value="TPR-like_helical_dom_sf"/>
</dbReference>
<dbReference type="PANTHER" id="PTHR10869">
    <property type="entry name" value="PROLYL 4-HYDROXYLASE ALPHA SUBUNIT"/>
    <property type="match status" value="1"/>
</dbReference>